<evidence type="ECO:0000313" key="7">
    <source>
        <dbReference type="EMBL" id="KAF5476414.1"/>
    </source>
</evidence>
<sequence length="349" mass="38934">TLTFFRLLRLSVPLALKKYYKMSVTLESLSALNPNPSYVSFPSKMSTLVPSLRFDPLLRPRFCRFSVMPKAVSPKLLGARFLSLEQRNSWKPPVLTYAASHEESNNIDIEVQKDKEDIKLDAEGSQEAWEQVLDSFKEQALKMQSISQEAYEVYSKKAVIILKETSEQLKIQAEKAKHDLSVVAKEISEEGKVYLTSAAENSPEPVKEIVETYTSSTDDLNEISRVHDFHVGIPYGLILSLGGFLSFMLTGSIGAIRFGVILGGTLLSLSILSLKSYGKGEPFPLALKGQAAIASIISLREILMLSQAPSFLSYFTTFISGAVVAFYVYRILLNRKRKRGSNLENQTEN</sequence>
<reference evidence="7" key="1">
    <citation type="submission" date="2015-10" db="EMBL/GenBank/DDBJ databases">
        <authorList>
            <person name="Martinez-Garcia P.J."/>
            <person name="Crepeau M.W."/>
            <person name="Puiu D."/>
            <person name="Gonzalez-Ibeas D."/>
            <person name="Whalen J."/>
            <person name="Stevens K."/>
            <person name="Paul R."/>
            <person name="Butterfield T."/>
            <person name="Britton M."/>
            <person name="Reagan R."/>
            <person name="Chakraborty S."/>
            <person name="Walawage S.L."/>
            <person name="Vasquez-Gross H.A."/>
            <person name="Cardeno C."/>
            <person name="Famula R."/>
            <person name="Pratt K."/>
            <person name="Kuruganti S."/>
            <person name="Aradhya M.K."/>
            <person name="Leslie C.A."/>
            <person name="Dandekar A.M."/>
            <person name="Salzberg S.L."/>
            <person name="Wegrzyn J.L."/>
            <person name="Langley C.H."/>
            <person name="Neale D.B."/>
        </authorList>
    </citation>
    <scope>NUCLEOTIDE SEQUENCE</scope>
    <source>
        <tissue evidence="7">Leaves</tissue>
    </source>
</reference>
<organism evidence="7 8">
    <name type="scientific">Juglans regia</name>
    <name type="common">English walnut</name>
    <dbReference type="NCBI Taxonomy" id="51240"/>
    <lineage>
        <taxon>Eukaryota</taxon>
        <taxon>Viridiplantae</taxon>
        <taxon>Streptophyta</taxon>
        <taxon>Embryophyta</taxon>
        <taxon>Tracheophyta</taxon>
        <taxon>Spermatophyta</taxon>
        <taxon>Magnoliopsida</taxon>
        <taxon>eudicotyledons</taxon>
        <taxon>Gunneridae</taxon>
        <taxon>Pentapetalae</taxon>
        <taxon>rosids</taxon>
        <taxon>fabids</taxon>
        <taxon>Fagales</taxon>
        <taxon>Juglandaceae</taxon>
        <taxon>Juglans</taxon>
    </lineage>
</organism>
<evidence type="ECO:0000256" key="6">
    <source>
        <dbReference type="SAM" id="Phobius"/>
    </source>
</evidence>
<feature type="transmembrane region" description="Helical" evidence="6">
    <location>
        <begin position="255"/>
        <end position="274"/>
    </location>
</feature>
<dbReference type="Gramene" id="Jr03_27140_p1">
    <property type="protein sequence ID" value="cds.Jr03_27140_p1"/>
    <property type="gene ID" value="Jr03_27140"/>
</dbReference>
<keyword evidence="4 6" id="KW-1133">Transmembrane helix</keyword>
<evidence type="ECO:0008006" key="9">
    <source>
        <dbReference type="Google" id="ProtNLM"/>
    </source>
</evidence>
<accession>A0A833Y2T9</accession>
<dbReference type="GO" id="GO:0016020">
    <property type="term" value="C:membrane"/>
    <property type="evidence" value="ECO:0007669"/>
    <property type="project" value="UniProtKB-SubCell"/>
</dbReference>
<dbReference type="InterPro" id="IPR044890">
    <property type="entry name" value="TMEM14_sf"/>
</dbReference>
<dbReference type="Pfam" id="PF03647">
    <property type="entry name" value="Tmemb_14"/>
    <property type="match status" value="1"/>
</dbReference>
<dbReference type="EMBL" id="LIHL02000003">
    <property type="protein sequence ID" value="KAF5476414.1"/>
    <property type="molecule type" value="Genomic_DNA"/>
</dbReference>
<keyword evidence="3 6" id="KW-0812">Transmembrane</keyword>
<feature type="non-terminal residue" evidence="7">
    <location>
        <position position="1"/>
    </location>
</feature>
<keyword evidence="5 6" id="KW-0472">Membrane</keyword>
<gene>
    <name evidence="7" type="ORF">F2P56_008129</name>
</gene>
<feature type="transmembrane region" description="Helical" evidence="6">
    <location>
        <begin position="229"/>
        <end position="249"/>
    </location>
</feature>
<comment type="subcellular location">
    <subcellularLocation>
        <location evidence="1">Membrane</location>
    </subcellularLocation>
</comment>
<evidence type="ECO:0000256" key="1">
    <source>
        <dbReference type="ARBA" id="ARBA00004370"/>
    </source>
</evidence>
<evidence type="ECO:0000313" key="8">
    <source>
        <dbReference type="Proteomes" id="UP000619265"/>
    </source>
</evidence>
<dbReference type="Gene3D" id="1.10.10.1740">
    <property type="entry name" value="Transmembrane protein 14-like"/>
    <property type="match status" value="1"/>
</dbReference>
<name>A0A833Y2T9_JUGRE</name>
<protein>
    <recommendedName>
        <fullName evidence="9">Protein FATTY ACID EXPORT 3, chloroplastic</fullName>
    </recommendedName>
</protein>
<reference evidence="7" key="2">
    <citation type="submission" date="2020-03" db="EMBL/GenBank/DDBJ databases">
        <title>Walnut 2.0.</title>
        <authorList>
            <person name="Marrano A."/>
            <person name="Britton M."/>
            <person name="Zimin A.V."/>
            <person name="Zaini P.A."/>
            <person name="Workman R."/>
            <person name="Puiu D."/>
            <person name="Bianco L."/>
            <person name="Allen B.J."/>
            <person name="Troggio M."/>
            <person name="Leslie C.A."/>
            <person name="Timp W."/>
            <person name="Dendekar A."/>
            <person name="Salzberg S.L."/>
            <person name="Neale D.B."/>
        </authorList>
    </citation>
    <scope>NUCLEOTIDE SEQUENCE</scope>
    <source>
        <tissue evidence="7">Leaves</tissue>
    </source>
</reference>
<dbReference type="PANTHER" id="PTHR12668">
    <property type="entry name" value="TRANSMEMBRANE PROTEIN 14, 15"/>
    <property type="match status" value="1"/>
</dbReference>
<comment type="caution">
    <text evidence="7">The sequence shown here is derived from an EMBL/GenBank/DDBJ whole genome shotgun (WGS) entry which is preliminary data.</text>
</comment>
<comment type="similarity">
    <text evidence="2">Belongs to the TMEM14 family.</text>
</comment>
<evidence type="ECO:0000256" key="4">
    <source>
        <dbReference type="ARBA" id="ARBA00022989"/>
    </source>
</evidence>
<dbReference type="PANTHER" id="PTHR12668:SF43">
    <property type="entry name" value="TRANSMEMBRANE PROTEIN 14 HOMOLOG"/>
    <property type="match status" value="1"/>
</dbReference>
<proteinExistence type="inferred from homology"/>
<dbReference type="Proteomes" id="UP000619265">
    <property type="component" value="Unassembled WGS sequence"/>
</dbReference>
<evidence type="ECO:0000256" key="5">
    <source>
        <dbReference type="ARBA" id="ARBA00023136"/>
    </source>
</evidence>
<feature type="transmembrane region" description="Helical" evidence="6">
    <location>
        <begin position="311"/>
        <end position="329"/>
    </location>
</feature>
<dbReference type="AlphaFoldDB" id="A0A833Y2T9"/>
<evidence type="ECO:0000256" key="3">
    <source>
        <dbReference type="ARBA" id="ARBA00022692"/>
    </source>
</evidence>
<evidence type="ECO:0000256" key="2">
    <source>
        <dbReference type="ARBA" id="ARBA00007590"/>
    </source>
</evidence>
<dbReference type="InterPro" id="IPR005349">
    <property type="entry name" value="TMEM14"/>
</dbReference>